<gene>
    <name evidence="1" type="ORF">S01H1_42819</name>
</gene>
<name>X0VEW3_9ZZZZ</name>
<feature type="non-terminal residue" evidence="1">
    <location>
        <position position="1"/>
    </location>
</feature>
<comment type="caution">
    <text evidence="1">The sequence shown here is derived from an EMBL/GenBank/DDBJ whole genome shotgun (WGS) entry which is preliminary data.</text>
</comment>
<evidence type="ECO:0000313" key="1">
    <source>
        <dbReference type="EMBL" id="GAG09792.1"/>
    </source>
</evidence>
<proteinExistence type="predicted"/>
<reference evidence="1" key="1">
    <citation type="journal article" date="2014" name="Front. Microbiol.">
        <title>High frequency of phylogenetically diverse reductive dehalogenase-homologous genes in deep subseafloor sedimentary metagenomes.</title>
        <authorList>
            <person name="Kawai M."/>
            <person name="Futagami T."/>
            <person name="Toyoda A."/>
            <person name="Takaki Y."/>
            <person name="Nishi S."/>
            <person name="Hori S."/>
            <person name="Arai W."/>
            <person name="Tsubouchi T."/>
            <person name="Morono Y."/>
            <person name="Uchiyama I."/>
            <person name="Ito T."/>
            <person name="Fujiyama A."/>
            <person name="Inagaki F."/>
            <person name="Takami H."/>
        </authorList>
    </citation>
    <scope>NUCLEOTIDE SEQUENCE</scope>
    <source>
        <strain evidence="1">Expedition CK06-06</strain>
    </source>
</reference>
<dbReference type="EMBL" id="BARS01027248">
    <property type="protein sequence ID" value="GAG09792.1"/>
    <property type="molecule type" value="Genomic_DNA"/>
</dbReference>
<sequence>FQELSRLADKNFISTQKTTVATRNQIEDIVNIAKAMKALTGLSEKMMETQRRFKLSVAQKPASESALESISGPALD</sequence>
<accession>X0VEW3</accession>
<protein>
    <submittedName>
        <fullName evidence="1">Uncharacterized protein</fullName>
    </submittedName>
</protein>
<dbReference type="AlphaFoldDB" id="X0VEW3"/>
<organism evidence="1">
    <name type="scientific">marine sediment metagenome</name>
    <dbReference type="NCBI Taxonomy" id="412755"/>
    <lineage>
        <taxon>unclassified sequences</taxon>
        <taxon>metagenomes</taxon>
        <taxon>ecological metagenomes</taxon>
    </lineage>
</organism>